<keyword evidence="1" id="KW-0472">Membrane</keyword>
<name>A0AAW6QCE7_9PAST</name>
<dbReference type="Proteomes" id="UP001214976">
    <property type="component" value="Unassembled WGS sequence"/>
</dbReference>
<dbReference type="PANTHER" id="PTHR39174">
    <property type="entry name" value="INNER MEMBRANE PROTEIN-RELATED"/>
    <property type="match status" value="1"/>
</dbReference>
<dbReference type="RefSeq" id="WP_317477100.1">
    <property type="nucleotide sequence ID" value="NZ_JARQTW010000008.1"/>
</dbReference>
<dbReference type="EMBL" id="JARQTW010000008">
    <property type="protein sequence ID" value="MDG2949800.1"/>
    <property type="molecule type" value="Genomic_DNA"/>
</dbReference>
<comment type="caution">
    <text evidence="2">The sequence shown here is derived from an EMBL/GenBank/DDBJ whole genome shotgun (WGS) entry which is preliminary data.</text>
</comment>
<feature type="transmembrane region" description="Helical" evidence="1">
    <location>
        <begin position="16"/>
        <end position="35"/>
    </location>
</feature>
<evidence type="ECO:0000313" key="3">
    <source>
        <dbReference type="Proteomes" id="UP001214976"/>
    </source>
</evidence>
<proteinExistence type="predicted"/>
<keyword evidence="1" id="KW-0812">Transmembrane</keyword>
<dbReference type="PANTHER" id="PTHR39174:SF1">
    <property type="entry name" value="INNER MEMBRANE PROTEIN"/>
    <property type="match status" value="1"/>
</dbReference>
<organism evidence="2 3">
    <name type="scientific">Exercitatus varius</name>
    <dbReference type="NCBI Taxonomy" id="67857"/>
    <lineage>
        <taxon>Bacteria</taxon>
        <taxon>Pseudomonadati</taxon>
        <taxon>Pseudomonadota</taxon>
        <taxon>Gammaproteobacteria</taxon>
        <taxon>Pasteurellales</taxon>
        <taxon>Pasteurellaceae</taxon>
        <taxon>Exercitatus</taxon>
    </lineage>
</organism>
<sequence length="103" mass="11668">MNLQQRYGQAAKEARWALLLTVLYLIGWCLCAYLPEGGSGPLGFPLWFELSCIYLPVLFLVVAYWLVKIVYQDMDLEIEPKNSAKIARTLAHSATESAEKTEK</sequence>
<gene>
    <name evidence="2" type="ORF">P7M15_04575</name>
</gene>
<evidence type="ECO:0000256" key="1">
    <source>
        <dbReference type="SAM" id="Phobius"/>
    </source>
</evidence>
<evidence type="ECO:0000313" key="2">
    <source>
        <dbReference type="EMBL" id="MDG2949800.1"/>
    </source>
</evidence>
<feature type="transmembrane region" description="Helical" evidence="1">
    <location>
        <begin position="47"/>
        <end position="67"/>
    </location>
</feature>
<dbReference type="InterPro" id="IPR010398">
    <property type="entry name" value="DUF997"/>
</dbReference>
<dbReference type="Pfam" id="PF06196">
    <property type="entry name" value="DUF997"/>
    <property type="match status" value="1"/>
</dbReference>
<dbReference type="AlphaFoldDB" id="A0AAW6QCE7"/>
<keyword evidence="1" id="KW-1133">Transmembrane helix</keyword>
<accession>A0AAW6QCE7</accession>
<reference evidence="2" key="1">
    <citation type="submission" date="2023-03" db="EMBL/GenBank/DDBJ databases">
        <title>Classification of Bisgaard taxon 6 and taxon 10 as Exercitatus varius gen. nov., spec. nov.</title>
        <authorList>
            <person name="Christensen H."/>
        </authorList>
    </citation>
    <scope>NUCLEOTIDE SEQUENCE</scope>
    <source>
        <strain evidence="2">86116</strain>
    </source>
</reference>
<protein>
    <submittedName>
        <fullName evidence="2">DUF997 family protein</fullName>
    </submittedName>
</protein>